<gene>
    <name evidence="1" type="ORF">EYH50_04415</name>
</gene>
<evidence type="ECO:0000313" key="2">
    <source>
        <dbReference type="Proteomes" id="UP000600071"/>
    </source>
</evidence>
<evidence type="ECO:0000313" key="1">
    <source>
        <dbReference type="EMBL" id="HIQ24274.1"/>
    </source>
</evidence>
<name>A0A832ZUW8_9CREN</name>
<dbReference type="EMBL" id="DQVR01000097">
    <property type="protein sequence ID" value="HIQ24274.1"/>
    <property type="molecule type" value="Genomic_DNA"/>
</dbReference>
<dbReference type="AlphaFoldDB" id="A0A832ZUW8"/>
<sequence length="120" mass="13420">MAFAAGFLLLAPHYRDEPKRSEVKQHLENLGFELYEVGKPSFIVFYVEAPSPKALEDVIKTAEQHDGVAKAYIAFGFMADDTVKEWINDALARGELELDETTKEYIRGILAKIAPGMKST</sequence>
<protein>
    <submittedName>
        <fullName evidence="1">Uncharacterized protein</fullName>
    </submittedName>
</protein>
<accession>A0A832ZUW8</accession>
<organism evidence="1 2">
    <name type="scientific">Pyrodictium delaneyi</name>
    <dbReference type="NCBI Taxonomy" id="1273541"/>
    <lineage>
        <taxon>Archaea</taxon>
        <taxon>Thermoproteota</taxon>
        <taxon>Thermoprotei</taxon>
        <taxon>Desulfurococcales</taxon>
        <taxon>Pyrodictiaceae</taxon>
        <taxon>Pyrodictium</taxon>
    </lineage>
</organism>
<reference evidence="1" key="1">
    <citation type="journal article" date="2020" name="ISME J.">
        <title>Gammaproteobacteria mediating utilization of methyl-, sulfur- and petroleum organic compounds in deep ocean hydrothermal plumes.</title>
        <authorList>
            <person name="Zhou Z."/>
            <person name="Liu Y."/>
            <person name="Pan J."/>
            <person name="Cron B.R."/>
            <person name="Toner B.M."/>
            <person name="Anantharaman K."/>
            <person name="Breier J.A."/>
            <person name="Dick G.J."/>
            <person name="Li M."/>
        </authorList>
    </citation>
    <scope>NUCLEOTIDE SEQUENCE</scope>
    <source>
        <strain evidence="1">SZUA-1523</strain>
    </source>
</reference>
<comment type="caution">
    <text evidence="1">The sequence shown here is derived from an EMBL/GenBank/DDBJ whole genome shotgun (WGS) entry which is preliminary data.</text>
</comment>
<proteinExistence type="predicted"/>
<dbReference type="Proteomes" id="UP000600071">
    <property type="component" value="Unassembled WGS sequence"/>
</dbReference>